<evidence type="ECO:0000313" key="1">
    <source>
        <dbReference type="EMBL" id="AWX42656.1"/>
    </source>
</evidence>
<proteinExistence type="predicted"/>
<dbReference type="AlphaFoldDB" id="A0A2Z4LLR2"/>
<dbReference type="KEGG" id="mclo:DK849_00985"/>
<dbReference type="Proteomes" id="UP000249865">
    <property type="component" value="Chromosome"/>
</dbReference>
<organism evidence="1 2">
    <name type="scientific">Metamycoplasma cloacale</name>
    <dbReference type="NCBI Taxonomy" id="92401"/>
    <lineage>
        <taxon>Bacteria</taxon>
        <taxon>Bacillati</taxon>
        <taxon>Mycoplasmatota</taxon>
        <taxon>Mycoplasmoidales</taxon>
        <taxon>Metamycoplasmataceae</taxon>
        <taxon>Metamycoplasma</taxon>
    </lineage>
</organism>
<dbReference type="EMBL" id="CP030103">
    <property type="protein sequence ID" value="AWX42656.1"/>
    <property type="molecule type" value="Genomic_DNA"/>
</dbReference>
<protein>
    <submittedName>
        <fullName evidence="1">Uncharacterized protein</fullName>
    </submittedName>
</protein>
<name>A0A2Z4LLR2_9BACT</name>
<dbReference type="RefSeq" id="WP_029330098.1">
    <property type="nucleotide sequence ID" value="NZ_CP030103.1"/>
</dbReference>
<keyword evidence="2" id="KW-1185">Reference proteome</keyword>
<accession>A0A2Z4LLR2</accession>
<reference evidence="2" key="1">
    <citation type="submission" date="2018-06" db="EMBL/GenBank/DDBJ databases">
        <title>Complete genome sequences of Mycoplasma anatis, M. anseris and M. cloacale type strains.</title>
        <authorList>
            <person name="Grozner D."/>
            <person name="Forro B."/>
            <person name="Sulyok K.M."/>
            <person name="Marton S."/>
            <person name="Kreizinger Z."/>
            <person name="Banyai K."/>
            <person name="Gyuranecz M."/>
        </authorList>
    </citation>
    <scope>NUCLEOTIDE SEQUENCE [LARGE SCALE GENOMIC DNA]</scope>
    <source>
        <strain evidence="2">NCTC 10199</strain>
    </source>
</reference>
<sequence length="118" mass="12550">MSSSKSRKWAIVSLSLYLISFALVLGAVLWGLFLVLGMSADTSDPHLVISLFITSAGVLVLYCLSMILGILSIIFGIIAAVKAENQTAKILTIVGFFVFGLLAIIGLSMIISQNKDAN</sequence>
<evidence type="ECO:0000313" key="2">
    <source>
        <dbReference type="Proteomes" id="UP000249865"/>
    </source>
</evidence>
<gene>
    <name evidence="1" type="ORF">DK849_00985</name>
</gene>